<evidence type="ECO:0000256" key="1">
    <source>
        <dbReference type="ARBA" id="ARBA00022553"/>
    </source>
</evidence>
<keyword evidence="5" id="KW-1185">Reference proteome</keyword>
<evidence type="ECO:0000313" key="5">
    <source>
        <dbReference type="Proteomes" id="UP000185812"/>
    </source>
</evidence>
<dbReference type="STRING" id="633813.SAMN04488087_0380"/>
<dbReference type="GO" id="GO:0000160">
    <property type="term" value="P:phosphorelay signal transduction system"/>
    <property type="evidence" value="ECO:0007669"/>
    <property type="project" value="InterPro"/>
</dbReference>
<proteinExistence type="predicted"/>
<dbReference type="PROSITE" id="PS50110">
    <property type="entry name" value="RESPONSE_REGULATORY"/>
    <property type="match status" value="1"/>
</dbReference>
<name>A0A1M6PY44_9BACT</name>
<dbReference type="InterPro" id="IPR001789">
    <property type="entry name" value="Sig_transdc_resp-reg_receiver"/>
</dbReference>
<dbReference type="SUPFAM" id="SSF52172">
    <property type="entry name" value="CheY-like"/>
    <property type="match status" value="1"/>
</dbReference>
<organism evidence="4 5">
    <name type="scientific">Rhodothermus profundi</name>
    <dbReference type="NCBI Taxonomy" id="633813"/>
    <lineage>
        <taxon>Bacteria</taxon>
        <taxon>Pseudomonadati</taxon>
        <taxon>Rhodothermota</taxon>
        <taxon>Rhodothermia</taxon>
        <taxon>Rhodothermales</taxon>
        <taxon>Rhodothermaceae</taxon>
        <taxon>Rhodothermus</taxon>
    </lineage>
</organism>
<dbReference type="PANTHER" id="PTHR44591">
    <property type="entry name" value="STRESS RESPONSE REGULATOR PROTEIN 1"/>
    <property type="match status" value="1"/>
</dbReference>
<feature type="domain" description="Response regulatory" evidence="3">
    <location>
        <begin position="4"/>
        <end position="121"/>
    </location>
</feature>
<dbReference type="SMART" id="SM00448">
    <property type="entry name" value="REC"/>
    <property type="match status" value="1"/>
</dbReference>
<dbReference type="Gene3D" id="3.40.50.2300">
    <property type="match status" value="1"/>
</dbReference>
<gene>
    <name evidence="4" type="ORF">SAMN04488087_0380</name>
</gene>
<feature type="modified residue" description="4-aspartylphosphate" evidence="2">
    <location>
        <position position="54"/>
    </location>
</feature>
<dbReference type="Proteomes" id="UP000185812">
    <property type="component" value="Unassembled WGS sequence"/>
</dbReference>
<dbReference type="PANTHER" id="PTHR44591:SF25">
    <property type="entry name" value="CHEMOTAXIS TWO-COMPONENT RESPONSE REGULATOR"/>
    <property type="match status" value="1"/>
</dbReference>
<keyword evidence="1 2" id="KW-0597">Phosphoprotein</keyword>
<dbReference type="InterPro" id="IPR011006">
    <property type="entry name" value="CheY-like_superfamily"/>
</dbReference>
<protein>
    <submittedName>
        <fullName evidence="4">Two-component system, chemotaxis family, response regulator CheY</fullName>
    </submittedName>
</protein>
<evidence type="ECO:0000259" key="3">
    <source>
        <dbReference type="PROSITE" id="PS50110"/>
    </source>
</evidence>
<sequence>MGRTIFVVDDSAVMRSSLKANLEMQGFQVKMAADGAEALEQLKNGLKPDLILTDIHMPKMDGLTLIREIRKLPGFRFVPILVLTTESQQAKREEARRLGATGWLVKPVSGVDLVNTIRKVLPGT</sequence>
<evidence type="ECO:0000313" key="4">
    <source>
        <dbReference type="EMBL" id="SHK12817.1"/>
    </source>
</evidence>
<dbReference type="EMBL" id="FRAU01000001">
    <property type="protein sequence ID" value="SHK12817.1"/>
    <property type="molecule type" value="Genomic_DNA"/>
</dbReference>
<dbReference type="RefSeq" id="WP_072714254.1">
    <property type="nucleotide sequence ID" value="NZ_FRAU01000001.1"/>
</dbReference>
<dbReference type="AlphaFoldDB" id="A0A1M6PY44"/>
<dbReference type="InterPro" id="IPR050595">
    <property type="entry name" value="Bact_response_regulator"/>
</dbReference>
<accession>A0A1M6PY44</accession>
<dbReference type="Pfam" id="PF00072">
    <property type="entry name" value="Response_reg"/>
    <property type="match status" value="1"/>
</dbReference>
<evidence type="ECO:0000256" key="2">
    <source>
        <dbReference type="PROSITE-ProRule" id="PRU00169"/>
    </source>
</evidence>
<dbReference type="OrthoDB" id="9789181at2"/>
<reference evidence="5" key="1">
    <citation type="submission" date="2016-11" db="EMBL/GenBank/DDBJ databases">
        <authorList>
            <person name="Varghese N."/>
            <person name="Submissions S."/>
        </authorList>
    </citation>
    <scope>NUCLEOTIDE SEQUENCE [LARGE SCALE GENOMIC DNA]</scope>
    <source>
        <strain evidence="5">DSM 22212</strain>
    </source>
</reference>